<keyword evidence="2" id="KW-1185">Reference proteome</keyword>
<accession>A0ABS8U3W6</accession>
<reference evidence="1 2" key="1">
    <citation type="submission" date="2021-12" db="EMBL/GenBank/DDBJ databases">
        <title>Mucilaginibacter roseus genome.</title>
        <authorList>
            <person name="Ferreira J.R."/>
            <person name="Newman J.D."/>
        </authorList>
    </citation>
    <scope>NUCLEOTIDE SEQUENCE [LARGE SCALE GENOMIC DNA]</scope>
    <source>
        <strain evidence="1 2">LMG 28454</strain>
    </source>
</reference>
<gene>
    <name evidence="1" type="ORF">LT679_06325</name>
</gene>
<proteinExistence type="predicted"/>
<organism evidence="1 2">
    <name type="scientific">Mucilaginibacter roseus</name>
    <dbReference type="NCBI Taxonomy" id="1528868"/>
    <lineage>
        <taxon>Bacteria</taxon>
        <taxon>Pseudomonadati</taxon>
        <taxon>Bacteroidota</taxon>
        <taxon>Sphingobacteriia</taxon>
        <taxon>Sphingobacteriales</taxon>
        <taxon>Sphingobacteriaceae</taxon>
        <taxon>Mucilaginibacter</taxon>
    </lineage>
</organism>
<dbReference type="RefSeq" id="WP_232176613.1">
    <property type="nucleotide sequence ID" value="NZ_JAJPWV010000002.1"/>
</dbReference>
<name>A0ABS8U3W6_9SPHI</name>
<sequence>MSIAELKNEIHKAVDKMPERDLKELLDLINKKQYWDDSAIEEHVDAIISENKELLQKLAQ</sequence>
<dbReference type="Proteomes" id="UP001199919">
    <property type="component" value="Unassembled WGS sequence"/>
</dbReference>
<evidence type="ECO:0000313" key="2">
    <source>
        <dbReference type="Proteomes" id="UP001199919"/>
    </source>
</evidence>
<comment type="caution">
    <text evidence="1">The sequence shown here is derived from an EMBL/GenBank/DDBJ whole genome shotgun (WGS) entry which is preliminary data.</text>
</comment>
<evidence type="ECO:0000313" key="1">
    <source>
        <dbReference type="EMBL" id="MCD8740213.1"/>
    </source>
</evidence>
<dbReference type="EMBL" id="JAJPWV010000002">
    <property type="protein sequence ID" value="MCD8740213.1"/>
    <property type="molecule type" value="Genomic_DNA"/>
</dbReference>
<protein>
    <submittedName>
        <fullName evidence="1">Uncharacterized protein</fullName>
    </submittedName>
</protein>